<accession>A0ABS8PRC3</accession>
<evidence type="ECO:0000313" key="1">
    <source>
        <dbReference type="EMBL" id="MCD2422813.1"/>
    </source>
</evidence>
<dbReference type="Proteomes" id="UP001199816">
    <property type="component" value="Unassembled WGS sequence"/>
</dbReference>
<sequence>MLTSGYNQLFLHNINTFKAQCEKNKEYAAFYPSFGATEHEPAEFLIYGQAVKGWKPVFDASTPFDQRSFIRDAISYSNDRYKEKNHSPLDWVNVYWSKSSYSTFVNTEAERDFYPSISYNTSRSFFWNVTYKLVCRYYGLDEYGWEWAKKIVWSNLYKIAPAAMQNPNDEECLWQEAGASALIKSELDEIKPKFCIVITNDTWWQPFRTQLKTTVLHTQKDSIIESVEAYGQTRIIVTTRPFAGNSDNHASRILELLR</sequence>
<name>A0ABS8PRC3_9BACT</name>
<dbReference type="EMBL" id="JAJNEC010000005">
    <property type="protein sequence ID" value="MCD2422813.1"/>
    <property type="molecule type" value="Genomic_DNA"/>
</dbReference>
<evidence type="ECO:0000313" key="2">
    <source>
        <dbReference type="Proteomes" id="UP001199816"/>
    </source>
</evidence>
<dbReference type="RefSeq" id="WP_231004090.1">
    <property type="nucleotide sequence ID" value="NZ_JAJNEC010000005.1"/>
</dbReference>
<organism evidence="1 2">
    <name type="scientific">Niabella pedocola</name>
    <dbReference type="NCBI Taxonomy" id="1752077"/>
    <lineage>
        <taxon>Bacteria</taxon>
        <taxon>Pseudomonadati</taxon>
        <taxon>Bacteroidota</taxon>
        <taxon>Chitinophagia</taxon>
        <taxon>Chitinophagales</taxon>
        <taxon>Chitinophagaceae</taxon>
        <taxon>Niabella</taxon>
    </lineage>
</organism>
<comment type="caution">
    <text evidence="1">The sequence shown here is derived from an EMBL/GenBank/DDBJ whole genome shotgun (WGS) entry which is preliminary data.</text>
</comment>
<gene>
    <name evidence="1" type="ORF">LQ567_08575</name>
</gene>
<keyword evidence="2" id="KW-1185">Reference proteome</keyword>
<reference evidence="1 2" key="1">
    <citation type="submission" date="2021-11" db="EMBL/GenBank/DDBJ databases">
        <title>Genomic of Niabella pedocola.</title>
        <authorList>
            <person name="Wu T."/>
        </authorList>
    </citation>
    <scope>NUCLEOTIDE SEQUENCE [LARGE SCALE GENOMIC DNA]</scope>
    <source>
        <strain evidence="1 2">JCM 31011</strain>
    </source>
</reference>
<proteinExistence type="predicted"/>
<protein>
    <submittedName>
        <fullName evidence="1">Uncharacterized protein</fullName>
    </submittedName>
</protein>